<name>A0ABD3EVH8_9STRA</name>
<proteinExistence type="predicted"/>
<sequence>MNTPEPFLVEARVKTGRGEAKLTGAETTQHMEESSAVAEVIVLPAVLAASTPIKSIHFCSSGSSGCAICDHQKISVLHGLDTFRVGIRRRICAYRYTQLPGLPLYGAAFPFINTRSHLVFSMENVAAVEQ</sequence>
<reference evidence="1 2" key="1">
    <citation type="submission" date="2024-09" db="EMBL/GenBank/DDBJ databases">
        <title>Genome sequencing and assembly of Phytophthora oleae, isolate VK10A, causative agent of rot of olive drupes.</title>
        <authorList>
            <person name="Conti Taguali S."/>
            <person name="Riolo M."/>
            <person name="La Spada F."/>
            <person name="Cacciola S.O."/>
            <person name="Dionisio G."/>
        </authorList>
    </citation>
    <scope>NUCLEOTIDE SEQUENCE [LARGE SCALE GENOMIC DNA]</scope>
    <source>
        <strain evidence="1 2">VK10A</strain>
    </source>
</reference>
<evidence type="ECO:0000313" key="1">
    <source>
        <dbReference type="EMBL" id="KAL3657697.1"/>
    </source>
</evidence>
<dbReference type="Proteomes" id="UP001632037">
    <property type="component" value="Unassembled WGS sequence"/>
</dbReference>
<gene>
    <name evidence="1" type="ORF">V7S43_017272</name>
</gene>
<accession>A0ABD3EVH8</accession>
<protein>
    <submittedName>
        <fullName evidence="1">Uncharacterized protein</fullName>
    </submittedName>
</protein>
<dbReference type="EMBL" id="JBIMZQ010000061">
    <property type="protein sequence ID" value="KAL3657697.1"/>
    <property type="molecule type" value="Genomic_DNA"/>
</dbReference>
<evidence type="ECO:0000313" key="2">
    <source>
        <dbReference type="Proteomes" id="UP001632037"/>
    </source>
</evidence>
<organism evidence="1 2">
    <name type="scientific">Phytophthora oleae</name>
    <dbReference type="NCBI Taxonomy" id="2107226"/>
    <lineage>
        <taxon>Eukaryota</taxon>
        <taxon>Sar</taxon>
        <taxon>Stramenopiles</taxon>
        <taxon>Oomycota</taxon>
        <taxon>Peronosporomycetes</taxon>
        <taxon>Peronosporales</taxon>
        <taxon>Peronosporaceae</taxon>
        <taxon>Phytophthora</taxon>
    </lineage>
</organism>
<keyword evidence="2" id="KW-1185">Reference proteome</keyword>
<comment type="caution">
    <text evidence="1">The sequence shown here is derived from an EMBL/GenBank/DDBJ whole genome shotgun (WGS) entry which is preliminary data.</text>
</comment>
<dbReference type="AlphaFoldDB" id="A0ABD3EVH8"/>